<dbReference type="AlphaFoldDB" id="A0AAU7ZIW4"/>
<reference evidence="2" key="2">
    <citation type="journal article" date="2024" name="Environ. Microbiol.">
        <title>Genome analysis and description of Tunturibacter gen. nov. expands the diversity of Terriglobia in tundra soils.</title>
        <authorList>
            <person name="Messyasz A."/>
            <person name="Mannisto M.K."/>
            <person name="Kerkhof L.J."/>
            <person name="Haggblom M.M."/>
        </authorList>
    </citation>
    <scope>NUCLEOTIDE SEQUENCE</scope>
    <source>
        <strain evidence="2">X5P6</strain>
    </source>
</reference>
<feature type="domain" description="Right handed beta helix" evidence="1">
    <location>
        <begin position="197"/>
        <end position="360"/>
    </location>
</feature>
<evidence type="ECO:0000313" key="2">
    <source>
        <dbReference type="EMBL" id="XCB31134.1"/>
    </source>
</evidence>
<dbReference type="RefSeq" id="WP_353061977.1">
    <property type="nucleotide sequence ID" value="NZ_CP132942.1"/>
</dbReference>
<dbReference type="EMBL" id="CP132942">
    <property type="protein sequence ID" value="XCB31134.1"/>
    <property type="molecule type" value="Genomic_DNA"/>
</dbReference>
<organism evidence="2">
    <name type="scientific">Tunturiibacter psychrotolerans</name>
    <dbReference type="NCBI Taxonomy" id="3069686"/>
    <lineage>
        <taxon>Bacteria</taxon>
        <taxon>Pseudomonadati</taxon>
        <taxon>Acidobacteriota</taxon>
        <taxon>Terriglobia</taxon>
        <taxon>Terriglobales</taxon>
        <taxon>Acidobacteriaceae</taxon>
        <taxon>Tunturiibacter</taxon>
    </lineage>
</organism>
<name>A0AAU7ZIW4_9BACT</name>
<gene>
    <name evidence="2" type="ORF">RBB77_11740</name>
</gene>
<protein>
    <submittedName>
        <fullName evidence="2">Right-handed parallel beta-helix repeat-containing protein</fullName>
    </submittedName>
</protein>
<sequence>MLLPILSLFSLTSVAETINLKPGDNVAAIVASAPESTSFVFNSGTYRLQQISPKKGDSFAGPATGVAVLDGAQPISFSPVAGSSPELWQATIGSNPLDTGGCATGHPLCHYTRELFVGSALLMPVASTAQLTSSTWFYDSSNGTAVINFNPGTKSFEIGTTTCAFCGYASNVTIKNLTVERYASPSTTGAVGQAASGTYWTVSNVEGRYNHGGAVQIGANGIVENSYLHHNGQKGLGGGGANLQIVSNELAYNNYDWFDLGWEAGGAKFGDLDTAEILNNYVHDNNGSGLWDDANSVYVHYKGNRIENNTGSGIQHEIGYSAVIENNTINRNGATPRISMWDGQISVQNSTNTTVQNNTIIVASAYGSGLVIVNQDRGYGTYGAHLGAHDTVEKNNVTYEGTDGAGGIMGIASTGIANIIDYNTYNITVGLDKHHFEAFGVKTFQQFQAAGFDVHGKIVWKAAP</sequence>
<dbReference type="InterPro" id="IPR012334">
    <property type="entry name" value="Pectin_lyas_fold"/>
</dbReference>
<reference evidence="2" key="1">
    <citation type="submission" date="2023-08" db="EMBL/GenBank/DDBJ databases">
        <authorList>
            <person name="Messyasz A."/>
            <person name="Mannisto M.K."/>
            <person name="Kerkhof L.J."/>
            <person name="Haggblom M."/>
        </authorList>
    </citation>
    <scope>NUCLEOTIDE SEQUENCE</scope>
    <source>
        <strain evidence="2">X5P6</strain>
    </source>
</reference>
<dbReference type="SUPFAM" id="SSF51126">
    <property type="entry name" value="Pectin lyase-like"/>
    <property type="match status" value="1"/>
</dbReference>
<accession>A0AAU7ZIW4</accession>
<dbReference type="Pfam" id="PF13229">
    <property type="entry name" value="Beta_helix"/>
    <property type="match status" value="1"/>
</dbReference>
<dbReference type="Gene3D" id="2.160.20.10">
    <property type="entry name" value="Single-stranded right-handed beta-helix, Pectin lyase-like"/>
    <property type="match status" value="1"/>
</dbReference>
<dbReference type="InterPro" id="IPR011050">
    <property type="entry name" value="Pectin_lyase_fold/virulence"/>
</dbReference>
<dbReference type="KEGG" id="tpsc:RBB77_11740"/>
<evidence type="ECO:0000259" key="1">
    <source>
        <dbReference type="Pfam" id="PF13229"/>
    </source>
</evidence>
<dbReference type="SMART" id="SM00710">
    <property type="entry name" value="PbH1"/>
    <property type="match status" value="5"/>
</dbReference>
<dbReference type="InterPro" id="IPR006626">
    <property type="entry name" value="PbH1"/>
</dbReference>
<proteinExistence type="predicted"/>
<dbReference type="InterPro" id="IPR039448">
    <property type="entry name" value="Beta_helix"/>
</dbReference>